<sequence>MANEQTSHQKSPPPMDIRNLRCITKAEAGGLATFYHAERVRYGKHESYTAMPVARPRRRNWINGVYGEIEKLTHDDTPKRSVTNGLPYDIPKRSSYGFNSQEFDTKTLSTSDVQYPKTVKKIDLVMDAPEAPQVRDLLRSLDCTTISPVRK</sequence>
<dbReference type="EMBL" id="BGZK01000063">
    <property type="protein sequence ID" value="GBP14373.1"/>
    <property type="molecule type" value="Genomic_DNA"/>
</dbReference>
<evidence type="ECO:0000313" key="1">
    <source>
        <dbReference type="EMBL" id="GBP14373.1"/>
    </source>
</evidence>
<name>A0A4C1TIQ8_EUMVA</name>
<keyword evidence="2" id="KW-1185">Reference proteome</keyword>
<accession>A0A4C1TIQ8</accession>
<gene>
    <name evidence="1" type="ORF">EVAR_92365_1</name>
</gene>
<organism evidence="1 2">
    <name type="scientific">Eumeta variegata</name>
    <name type="common">Bagworm moth</name>
    <name type="synonym">Eumeta japonica</name>
    <dbReference type="NCBI Taxonomy" id="151549"/>
    <lineage>
        <taxon>Eukaryota</taxon>
        <taxon>Metazoa</taxon>
        <taxon>Ecdysozoa</taxon>
        <taxon>Arthropoda</taxon>
        <taxon>Hexapoda</taxon>
        <taxon>Insecta</taxon>
        <taxon>Pterygota</taxon>
        <taxon>Neoptera</taxon>
        <taxon>Endopterygota</taxon>
        <taxon>Lepidoptera</taxon>
        <taxon>Glossata</taxon>
        <taxon>Ditrysia</taxon>
        <taxon>Tineoidea</taxon>
        <taxon>Psychidae</taxon>
        <taxon>Oiketicinae</taxon>
        <taxon>Eumeta</taxon>
    </lineage>
</organism>
<evidence type="ECO:0000313" key="2">
    <source>
        <dbReference type="Proteomes" id="UP000299102"/>
    </source>
</evidence>
<comment type="caution">
    <text evidence="1">The sequence shown here is derived from an EMBL/GenBank/DDBJ whole genome shotgun (WGS) entry which is preliminary data.</text>
</comment>
<dbReference type="Proteomes" id="UP000299102">
    <property type="component" value="Unassembled WGS sequence"/>
</dbReference>
<dbReference type="AlphaFoldDB" id="A0A4C1TIQ8"/>
<reference evidence="1 2" key="1">
    <citation type="journal article" date="2019" name="Commun. Biol.">
        <title>The bagworm genome reveals a unique fibroin gene that provides high tensile strength.</title>
        <authorList>
            <person name="Kono N."/>
            <person name="Nakamura H."/>
            <person name="Ohtoshi R."/>
            <person name="Tomita M."/>
            <person name="Numata K."/>
            <person name="Arakawa K."/>
        </authorList>
    </citation>
    <scope>NUCLEOTIDE SEQUENCE [LARGE SCALE GENOMIC DNA]</scope>
</reference>
<protein>
    <submittedName>
        <fullName evidence="1">Uncharacterized protein</fullName>
    </submittedName>
</protein>
<proteinExistence type="predicted"/>